<feature type="binding site" evidence="6">
    <location>
        <position position="195"/>
    </location>
    <ligand>
        <name>Mg(2+)</name>
        <dbReference type="ChEBI" id="CHEBI:18420"/>
        <label>1</label>
    </ligand>
</feature>
<evidence type="ECO:0000256" key="1">
    <source>
        <dbReference type="ARBA" id="ARBA00007092"/>
    </source>
</evidence>
<dbReference type="GO" id="GO:0003677">
    <property type="term" value="F:DNA binding"/>
    <property type="evidence" value="ECO:0007669"/>
    <property type="project" value="InterPro"/>
</dbReference>
<evidence type="ECO:0000313" key="9">
    <source>
        <dbReference type="EMBL" id="TKW61821.1"/>
    </source>
</evidence>
<dbReference type="Proteomes" id="UP000320948">
    <property type="component" value="Unassembled WGS sequence"/>
</dbReference>
<evidence type="ECO:0000256" key="5">
    <source>
        <dbReference type="PIRSR" id="PIRSR604808-1"/>
    </source>
</evidence>
<feature type="binding site" evidence="6">
    <location>
        <position position="52"/>
    </location>
    <ligand>
        <name>Mg(2+)</name>
        <dbReference type="ChEBI" id="CHEBI:18420"/>
        <label>1</label>
    </ligand>
</feature>
<dbReference type="NCBIfam" id="TIGR00195">
    <property type="entry name" value="exoDNase_III"/>
    <property type="match status" value="1"/>
</dbReference>
<feature type="binding site" evidence="6">
    <location>
        <position position="79"/>
    </location>
    <ligand>
        <name>Mg(2+)</name>
        <dbReference type="ChEBI" id="CHEBI:18420"/>
        <label>1</label>
    </ligand>
</feature>
<dbReference type="InterPro" id="IPR005135">
    <property type="entry name" value="Endo/exonuclease/phosphatase"/>
</dbReference>
<feature type="active site" description="Proton donor/acceptor" evidence="5">
    <location>
        <position position="195"/>
    </location>
</feature>
<dbReference type="GO" id="GO:0046872">
    <property type="term" value="F:metal ion binding"/>
    <property type="evidence" value="ECO:0007669"/>
    <property type="project" value="UniProtKB-KW"/>
</dbReference>
<dbReference type="Gene3D" id="3.60.10.10">
    <property type="entry name" value="Endonuclease/exonuclease/phosphatase"/>
    <property type="match status" value="1"/>
</dbReference>
<evidence type="ECO:0000256" key="4">
    <source>
        <dbReference type="ARBA" id="ARBA00022842"/>
    </source>
</evidence>
<dbReference type="InterPro" id="IPR020847">
    <property type="entry name" value="AP_endonuclease_F1_BS"/>
</dbReference>
<feature type="binding site" evidence="6">
    <location>
        <position position="197"/>
    </location>
    <ligand>
        <name>Mg(2+)</name>
        <dbReference type="ChEBI" id="CHEBI:18420"/>
        <label>1</label>
    </ligand>
</feature>
<accession>A0A6N4R9Y9</accession>
<dbReference type="Pfam" id="PF03372">
    <property type="entry name" value="Exo_endo_phos"/>
    <property type="match status" value="1"/>
</dbReference>
<comment type="similarity">
    <text evidence="1">Belongs to the DNA repair enzymes AP/ExoA family.</text>
</comment>
<gene>
    <name evidence="9" type="primary">xth</name>
    <name evidence="9" type="ORF">DI628_04165</name>
</gene>
<evidence type="ECO:0000256" key="6">
    <source>
        <dbReference type="PIRSR" id="PIRSR604808-2"/>
    </source>
</evidence>
<dbReference type="PANTHER" id="PTHR43250">
    <property type="entry name" value="EXODEOXYRIBONUCLEASE III"/>
    <property type="match status" value="1"/>
</dbReference>
<dbReference type="EMBL" id="VAFM01000001">
    <property type="protein sequence ID" value="TKW61821.1"/>
    <property type="molecule type" value="Genomic_DNA"/>
</dbReference>
<keyword evidence="3 9" id="KW-0378">Hydrolase</keyword>
<organism evidence="9 10">
    <name type="scientific">Blastochloris viridis</name>
    <name type="common">Rhodopseudomonas viridis</name>
    <dbReference type="NCBI Taxonomy" id="1079"/>
    <lineage>
        <taxon>Bacteria</taxon>
        <taxon>Pseudomonadati</taxon>
        <taxon>Pseudomonadota</taxon>
        <taxon>Alphaproteobacteria</taxon>
        <taxon>Hyphomicrobiales</taxon>
        <taxon>Blastochloridaceae</taxon>
        <taxon>Blastochloris</taxon>
    </lineage>
</organism>
<dbReference type="GO" id="GO:0006281">
    <property type="term" value="P:DNA repair"/>
    <property type="evidence" value="ECO:0007669"/>
    <property type="project" value="InterPro"/>
</dbReference>
<sequence>MLCSRCLWVSSRMSKRAPGRAGANKACRASRVNGWGLLEWDMTTLIKVATWNVNSLRTRLSHVTAWIEAHKPDVLCLQETKVEDALFPTEAFTSLGYNVAIHGQKSYNGVAIASRLPLQDVATGFGAEGLPEIFGSQTRLIAATVGGVRIVSAYVPNGESPTSEKFAFKREFYQHLDAYVQRGLTDHPKFVICGDFNISADERDIENPEKAAKHVLFTPEERGWLADLMQKNRLSDSFREVNEEAGIYSWYDYRTYGRNPKNGARIDYLFTSPALTPHVKHVWHDQDERRKTQPSDHIPVMLELAL</sequence>
<feature type="active site" evidence="5">
    <location>
        <position position="154"/>
    </location>
</feature>
<evidence type="ECO:0000259" key="8">
    <source>
        <dbReference type="Pfam" id="PF03372"/>
    </source>
</evidence>
<dbReference type="NCBIfam" id="TIGR00633">
    <property type="entry name" value="xth"/>
    <property type="match status" value="1"/>
</dbReference>
<comment type="caution">
    <text evidence="9">The sequence shown here is derived from an EMBL/GenBank/DDBJ whole genome shotgun (WGS) entry which is preliminary data.</text>
</comment>
<reference evidence="9 10" key="1">
    <citation type="journal article" date="2017" name="Nat. Commun.">
        <title>In situ click chemistry generation of cyclooxygenase-2 inhibitors.</title>
        <authorList>
            <person name="Bhardwaj A."/>
            <person name="Kaur J."/>
            <person name="Wuest M."/>
            <person name="Wuest F."/>
        </authorList>
    </citation>
    <scope>NUCLEOTIDE SEQUENCE [LARGE SCALE GENOMIC DNA]</scope>
    <source>
        <strain evidence="9">S2_018_000_R2_106</strain>
    </source>
</reference>
<feature type="site" description="Interaction with DNA substrate" evidence="7">
    <location>
        <position position="297"/>
    </location>
</feature>
<feature type="domain" description="Endonuclease/exonuclease/phosphatase" evidence="8">
    <location>
        <begin position="49"/>
        <end position="297"/>
    </location>
</feature>
<dbReference type="GO" id="GO:0004519">
    <property type="term" value="F:endonuclease activity"/>
    <property type="evidence" value="ECO:0007669"/>
    <property type="project" value="InterPro"/>
</dbReference>
<evidence type="ECO:0000256" key="2">
    <source>
        <dbReference type="ARBA" id="ARBA00022723"/>
    </source>
</evidence>
<comment type="cofactor">
    <cofactor evidence="6">
        <name>Mg(2+)</name>
        <dbReference type="ChEBI" id="CHEBI:18420"/>
    </cofactor>
    <cofactor evidence="6">
        <name>Mn(2+)</name>
        <dbReference type="ChEBI" id="CHEBI:29035"/>
    </cofactor>
    <text evidence="6">Probably binds two magnesium or manganese ions per subunit.</text>
</comment>
<evidence type="ECO:0000256" key="3">
    <source>
        <dbReference type="ARBA" id="ARBA00022801"/>
    </source>
</evidence>
<dbReference type="InterPro" id="IPR036691">
    <property type="entry name" value="Endo/exonu/phosph_ase_sf"/>
</dbReference>
<evidence type="ECO:0000256" key="7">
    <source>
        <dbReference type="PIRSR" id="PIRSR604808-3"/>
    </source>
</evidence>
<feature type="site" description="Important for catalytic activity" evidence="7">
    <location>
        <position position="267"/>
    </location>
</feature>
<feature type="binding site" evidence="6">
    <location>
        <position position="297"/>
    </location>
    <ligand>
        <name>Mg(2+)</name>
        <dbReference type="ChEBI" id="CHEBI:18420"/>
        <label>1</label>
    </ligand>
</feature>
<keyword evidence="4 6" id="KW-0460">Magnesium</keyword>
<dbReference type="AlphaFoldDB" id="A0A6N4R9Y9"/>
<name>A0A6N4R9Y9_BLAVI</name>
<dbReference type="SUPFAM" id="SSF56219">
    <property type="entry name" value="DNase I-like"/>
    <property type="match status" value="1"/>
</dbReference>
<dbReference type="GO" id="GO:0008311">
    <property type="term" value="F:double-stranded DNA 3'-5' DNA exonuclease activity"/>
    <property type="evidence" value="ECO:0007669"/>
    <property type="project" value="UniProtKB-EC"/>
</dbReference>
<dbReference type="PANTHER" id="PTHR43250:SF2">
    <property type="entry name" value="EXODEOXYRIBONUCLEASE III"/>
    <property type="match status" value="1"/>
</dbReference>
<feature type="active site" description="Proton acceptor" evidence="5">
    <location>
        <position position="297"/>
    </location>
</feature>
<evidence type="ECO:0000313" key="10">
    <source>
        <dbReference type="Proteomes" id="UP000320948"/>
    </source>
</evidence>
<dbReference type="PROSITE" id="PS00726">
    <property type="entry name" value="AP_NUCLEASE_F1_1"/>
    <property type="match status" value="1"/>
</dbReference>
<dbReference type="EC" id="3.1.11.2" evidence="9"/>
<dbReference type="PROSITE" id="PS51435">
    <property type="entry name" value="AP_NUCLEASE_F1_4"/>
    <property type="match status" value="1"/>
</dbReference>
<feature type="site" description="Transition state stabilizer" evidence="7">
    <location>
        <position position="197"/>
    </location>
</feature>
<feature type="binding site" evidence="6">
    <location>
        <position position="296"/>
    </location>
    <ligand>
        <name>Mg(2+)</name>
        <dbReference type="ChEBI" id="CHEBI:18420"/>
        <label>1</label>
    </ligand>
</feature>
<dbReference type="CDD" id="cd09086">
    <property type="entry name" value="ExoIII-like_AP-endo"/>
    <property type="match status" value="1"/>
</dbReference>
<protein>
    <submittedName>
        <fullName evidence="9">Exodeoxyribonuclease III</fullName>
        <ecNumber evidence="9">3.1.11.2</ecNumber>
    </submittedName>
</protein>
<keyword evidence="2 6" id="KW-0479">Metal-binding</keyword>
<dbReference type="InterPro" id="IPR004808">
    <property type="entry name" value="AP_endonuc_1"/>
</dbReference>
<keyword evidence="6" id="KW-0464">Manganese</keyword>
<dbReference type="InterPro" id="IPR037493">
    <property type="entry name" value="ExoIII-like"/>
</dbReference>
<proteinExistence type="inferred from homology"/>